<keyword evidence="9" id="KW-1185">Reference proteome</keyword>
<dbReference type="InterPro" id="IPR004617">
    <property type="entry name" value="ApaH"/>
</dbReference>
<dbReference type="RefSeq" id="WP_240568734.1">
    <property type="nucleotide sequence ID" value="NZ_JAKVPY010000015.1"/>
</dbReference>
<evidence type="ECO:0000256" key="3">
    <source>
        <dbReference type="ARBA" id="ARBA00022801"/>
    </source>
</evidence>
<organism evidence="8 9">
    <name type="scientific">Halomonas flagellata</name>
    <dbReference type="NCBI Taxonomy" id="2920385"/>
    <lineage>
        <taxon>Bacteria</taxon>
        <taxon>Pseudomonadati</taxon>
        <taxon>Pseudomonadota</taxon>
        <taxon>Gammaproteobacteria</taxon>
        <taxon>Oceanospirillales</taxon>
        <taxon>Halomonadaceae</taxon>
        <taxon>Halomonas</taxon>
    </lineage>
</organism>
<evidence type="ECO:0000256" key="1">
    <source>
        <dbReference type="ARBA" id="ARBA00003413"/>
    </source>
</evidence>
<name>A0ABS9RW97_9GAMM</name>
<feature type="region of interest" description="Disordered" evidence="6">
    <location>
        <begin position="268"/>
        <end position="288"/>
    </location>
</feature>
<dbReference type="CDD" id="cd07422">
    <property type="entry name" value="MPP_ApaH"/>
    <property type="match status" value="1"/>
</dbReference>
<dbReference type="GO" id="GO:0008803">
    <property type="term" value="F:bis(5'-nucleosyl)-tetraphosphatase (symmetrical) activity"/>
    <property type="evidence" value="ECO:0007669"/>
    <property type="project" value="UniProtKB-EC"/>
</dbReference>
<evidence type="ECO:0000256" key="6">
    <source>
        <dbReference type="SAM" id="MobiDB-lite"/>
    </source>
</evidence>
<dbReference type="EMBL" id="JAKVPY010000015">
    <property type="protein sequence ID" value="MCH4564124.1"/>
    <property type="molecule type" value="Genomic_DNA"/>
</dbReference>
<evidence type="ECO:0000256" key="5">
    <source>
        <dbReference type="HAMAP-Rule" id="MF_00199"/>
    </source>
</evidence>
<comment type="similarity">
    <text evidence="2 5">Belongs to the Ap4A hydrolase family.</text>
</comment>
<dbReference type="InterPro" id="IPR004843">
    <property type="entry name" value="Calcineurin-like_PHP"/>
</dbReference>
<dbReference type="NCBIfam" id="TIGR00668">
    <property type="entry name" value="apaH"/>
    <property type="match status" value="1"/>
</dbReference>
<feature type="domain" description="Calcineurin-like phosphoesterase" evidence="7">
    <location>
        <begin position="1"/>
        <end position="130"/>
    </location>
</feature>
<dbReference type="NCBIfam" id="NF001204">
    <property type="entry name" value="PRK00166.1"/>
    <property type="match status" value="1"/>
</dbReference>
<evidence type="ECO:0000313" key="9">
    <source>
        <dbReference type="Proteomes" id="UP001202117"/>
    </source>
</evidence>
<dbReference type="HAMAP" id="MF_00199">
    <property type="entry name" value="ApaH"/>
    <property type="match status" value="1"/>
</dbReference>
<evidence type="ECO:0000256" key="2">
    <source>
        <dbReference type="ARBA" id="ARBA00005419"/>
    </source>
</evidence>
<keyword evidence="3 5" id="KW-0378">Hydrolase</keyword>
<protein>
    <recommendedName>
        <fullName evidence="5">Bis(5'-nucleosyl)-tetraphosphatase, symmetrical</fullName>
        <ecNumber evidence="5">3.6.1.41</ecNumber>
    </recommendedName>
    <alternativeName>
        <fullName evidence="5">Ap4A hydrolase</fullName>
    </alternativeName>
    <alternativeName>
        <fullName evidence="5">Diadenosine 5',5'''-P1,P4-tetraphosphate pyrophosphohydrolase</fullName>
    </alternativeName>
    <alternativeName>
        <fullName evidence="5">Diadenosine tetraphosphatase</fullName>
    </alternativeName>
</protein>
<evidence type="ECO:0000256" key="4">
    <source>
        <dbReference type="ARBA" id="ARBA00049417"/>
    </source>
</evidence>
<dbReference type="PANTHER" id="PTHR40942">
    <property type="match status" value="1"/>
</dbReference>
<evidence type="ECO:0000313" key="8">
    <source>
        <dbReference type="EMBL" id="MCH4564124.1"/>
    </source>
</evidence>
<dbReference type="Proteomes" id="UP001202117">
    <property type="component" value="Unassembled WGS sequence"/>
</dbReference>
<dbReference type="Pfam" id="PF00149">
    <property type="entry name" value="Metallophos"/>
    <property type="match status" value="1"/>
</dbReference>
<dbReference type="EC" id="3.6.1.41" evidence="5"/>
<dbReference type="PIRSF" id="PIRSF000903">
    <property type="entry name" value="B5n-ttraPtase_sm"/>
    <property type="match status" value="1"/>
</dbReference>
<comment type="caution">
    <text evidence="8">The sequence shown here is derived from an EMBL/GenBank/DDBJ whole genome shotgun (WGS) entry which is preliminary data.</text>
</comment>
<comment type="catalytic activity">
    <reaction evidence="4 5">
        <text>P(1),P(4)-bis(5'-adenosyl) tetraphosphate + H2O = 2 ADP + 2 H(+)</text>
        <dbReference type="Rhea" id="RHEA:24252"/>
        <dbReference type="ChEBI" id="CHEBI:15377"/>
        <dbReference type="ChEBI" id="CHEBI:15378"/>
        <dbReference type="ChEBI" id="CHEBI:58141"/>
        <dbReference type="ChEBI" id="CHEBI:456216"/>
        <dbReference type="EC" id="3.6.1.41"/>
    </reaction>
</comment>
<sequence length="288" mass="31789">MTTYAIGDLQGCHVEFVELLERLEFDPRRDRLWLAGDLVNRGPDSLACLREVMALGEAATTVLGNHDLHLLAVARGGEREKPGDTLAEVLEAPDRERLLDWLQSRPLLLRAAGTPGSGETVMTHAGLPPQWSVARAADLAGELAATLTGEHAGAFLERMYGNRPASWRDDLEGVDRLRVIVNTFTRMRFIDAEGRLDFTAREGLDSAPPGFAPWFQYPRHDDPWLLFGHWAALQGRVPGSRVRAEALDTGCVWGGRLTALNLANGERVSVPSRRDRPRSPFPTTRSSP</sequence>
<accession>A0ABS9RW97</accession>
<dbReference type="PANTHER" id="PTHR40942:SF4">
    <property type="entry name" value="CYTOCHROME C5"/>
    <property type="match status" value="1"/>
</dbReference>
<gene>
    <name evidence="5" type="primary">apaH</name>
    <name evidence="8" type="ORF">MKP05_13485</name>
</gene>
<dbReference type="Gene3D" id="3.60.21.10">
    <property type="match status" value="1"/>
</dbReference>
<dbReference type="InterPro" id="IPR029052">
    <property type="entry name" value="Metallo-depent_PP-like"/>
</dbReference>
<comment type="function">
    <text evidence="1 5">Hydrolyzes diadenosine 5',5'''-P1,P4-tetraphosphate to yield ADP.</text>
</comment>
<evidence type="ECO:0000259" key="7">
    <source>
        <dbReference type="Pfam" id="PF00149"/>
    </source>
</evidence>
<dbReference type="SUPFAM" id="SSF56300">
    <property type="entry name" value="Metallo-dependent phosphatases"/>
    <property type="match status" value="1"/>
</dbReference>
<proteinExistence type="inferred from homology"/>
<reference evidence="8 9" key="1">
    <citation type="submission" date="2022-02" db="EMBL/GenBank/DDBJ databases">
        <title>Halomonas fukangensis sp. nov., a halophilic bacterium isolated from a bulk soil of Kalidium foliatum at Fukang.</title>
        <authorList>
            <person name="Huang Y."/>
        </authorList>
    </citation>
    <scope>NUCLEOTIDE SEQUENCE [LARGE SCALE GENOMIC DNA]</scope>
    <source>
        <strain evidence="8 9">EGI 63088</strain>
    </source>
</reference>